<dbReference type="Proteomes" id="UP000887013">
    <property type="component" value="Unassembled WGS sequence"/>
</dbReference>
<dbReference type="InterPro" id="IPR001969">
    <property type="entry name" value="Aspartic_peptidase_AS"/>
</dbReference>
<evidence type="ECO:0000313" key="2">
    <source>
        <dbReference type="Proteomes" id="UP000887013"/>
    </source>
</evidence>
<dbReference type="GO" id="GO:0006508">
    <property type="term" value="P:proteolysis"/>
    <property type="evidence" value="ECO:0007669"/>
    <property type="project" value="InterPro"/>
</dbReference>
<proteinExistence type="predicted"/>
<keyword evidence="2" id="KW-1185">Reference proteome</keyword>
<dbReference type="GO" id="GO:0004190">
    <property type="term" value="F:aspartic-type endopeptidase activity"/>
    <property type="evidence" value="ECO:0007669"/>
    <property type="project" value="InterPro"/>
</dbReference>
<name>A0A8X6P7K7_NEPPI</name>
<dbReference type="EMBL" id="BMAW01017611">
    <property type="protein sequence ID" value="GFT54810.1"/>
    <property type="molecule type" value="Genomic_DNA"/>
</dbReference>
<dbReference type="AlphaFoldDB" id="A0A8X6P7K7"/>
<dbReference type="SUPFAM" id="SSF50630">
    <property type="entry name" value="Acid proteases"/>
    <property type="match status" value="1"/>
</dbReference>
<accession>A0A8X6P7K7</accession>
<gene>
    <name evidence="1" type="primary">AVEN_130998_1</name>
    <name evidence="1" type="ORF">NPIL_106301</name>
</gene>
<comment type="caution">
    <text evidence="1">The sequence shown here is derived from an EMBL/GenBank/DDBJ whole genome shotgun (WGS) entry which is preliminary data.</text>
</comment>
<sequence length="150" mass="16944">MFMTVAAVVQSCPEVKKESEPEKPSKFEIQSYFVVPQKGLPLNDISLGDKTISALIDSGSSVNLIREYVSTKSVDQQKYSKKCNILSRIGKLHVLTKGTFKHNFFIDEDHHSLTWHVVPTKHLNFEAIIDTNILEQDSSKFTEEDSSSKI</sequence>
<reference evidence="1" key="1">
    <citation type="submission" date="2020-08" db="EMBL/GenBank/DDBJ databases">
        <title>Multicomponent nature underlies the extraordinary mechanical properties of spider dragline silk.</title>
        <authorList>
            <person name="Kono N."/>
            <person name="Nakamura H."/>
            <person name="Mori M."/>
            <person name="Yoshida Y."/>
            <person name="Ohtoshi R."/>
            <person name="Malay A.D."/>
            <person name="Moran D.A.P."/>
            <person name="Tomita M."/>
            <person name="Numata K."/>
            <person name="Arakawa K."/>
        </authorList>
    </citation>
    <scope>NUCLEOTIDE SEQUENCE</scope>
</reference>
<organism evidence="1 2">
    <name type="scientific">Nephila pilipes</name>
    <name type="common">Giant wood spider</name>
    <name type="synonym">Nephila maculata</name>
    <dbReference type="NCBI Taxonomy" id="299642"/>
    <lineage>
        <taxon>Eukaryota</taxon>
        <taxon>Metazoa</taxon>
        <taxon>Ecdysozoa</taxon>
        <taxon>Arthropoda</taxon>
        <taxon>Chelicerata</taxon>
        <taxon>Arachnida</taxon>
        <taxon>Araneae</taxon>
        <taxon>Araneomorphae</taxon>
        <taxon>Entelegynae</taxon>
        <taxon>Araneoidea</taxon>
        <taxon>Nephilidae</taxon>
        <taxon>Nephila</taxon>
    </lineage>
</organism>
<dbReference type="InterPro" id="IPR021109">
    <property type="entry name" value="Peptidase_aspartic_dom_sf"/>
</dbReference>
<protein>
    <submittedName>
        <fullName evidence="1">Peptidase A2 domain-containing protein</fullName>
    </submittedName>
</protein>
<evidence type="ECO:0000313" key="1">
    <source>
        <dbReference type="EMBL" id="GFT54810.1"/>
    </source>
</evidence>
<dbReference type="Gene3D" id="2.40.70.10">
    <property type="entry name" value="Acid Proteases"/>
    <property type="match status" value="1"/>
</dbReference>
<dbReference type="PROSITE" id="PS00141">
    <property type="entry name" value="ASP_PROTEASE"/>
    <property type="match status" value="1"/>
</dbReference>